<accession>A0AAN8VP90</accession>
<comment type="caution">
    <text evidence="4">The sequence shown here is derived from an EMBL/GenBank/DDBJ whole genome shotgun (WGS) entry which is preliminary data.</text>
</comment>
<evidence type="ECO:0000313" key="4">
    <source>
        <dbReference type="EMBL" id="KAK6933266.1"/>
    </source>
</evidence>
<dbReference type="Pfam" id="PF12819">
    <property type="entry name" value="Malectin_like"/>
    <property type="match status" value="1"/>
</dbReference>
<dbReference type="PANTHER" id="PTHR45631:SF44">
    <property type="entry name" value="CARBOHYDRATE-BINDING PROTEIN OF THE ER PROTEIN"/>
    <property type="match status" value="1"/>
</dbReference>
<keyword evidence="5" id="KW-1185">Reference proteome</keyword>
<gene>
    <name evidence="4" type="ORF">RJ641_036160</name>
</gene>
<protein>
    <submittedName>
        <fullName evidence="4">Malectin-like domain</fullName>
    </submittedName>
</protein>
<evidence type="ECO:0000256" key="1">
    <source>
        <dbReference type="ARBA" id="ARBA00004167"/>
    </source>
</evidence>
<feature type="domain" description="Malectin-like" evidence="3">
    <location>
        <begin position="193"/>
        <end position="518"/>
    </location>
</feature>
<evidence type="ECO:0000313" key="5">
    <source>
        <dbReference type="Proteomes" id="UP001370490"/>
    </source>
</evidence>
<evidence type="ECO:0000259" key="3">
    <source>
        <dbReference type="Pfam" id="PF12819"/>
    </source>
</evidence>
<dbReference type="InterPro" id="IPR024788">
    <property type="entry name" value="Malectin-like_Carb-bd_dom"/>
</dbReference>
<comment type="subcellular location">
    <subcellularLocation>
        <location evidence="1">Membrane</location>
        <topology evidence="1">Single-pass membrane protein</topology>
    </subcellularLocation>
</comment>
<sequence>MNLLLIDNGAQLIGNFYGMRWYTDDSFITTGKNKFIEPMANIPSYMNSLRYFPQADFFLELTLPMYGLMGNDTALMLVNRTNFGVDDQIIRPWPSQACEEVLGRIWIPKSLPDYSSHEFPRAEGCATIVYFVFHFLDTNMSLYWDSNVNRSMEIFIDGVSRNVIKLDSLHKGQVVSLYPVTVKVQDMINLFIDSGAQDTGNFYGMRWWTDESFITTGKTKLLEPKINIPGYMYTLRYFPKGNQNCYKLPLSPNRKFLIRAGFYYGGYDGKFNPPVFNLTLGGEYWATVHTSLGDEPIYHEAIYAPKTKSLSVCLVQIKSGDIPFISSLEASYFWDREQPKYALMGNNTVLKLVNRTNFGDYDQNIGPWPVDSCEEFYGRIWIPKSMPDYPNNNFNSYKCISTSYDNEPPSSVMTTSISAPNPSSSITFSVDFMTDTPQTAYFVFYFLDPNIFYNSTDTRMMEIFIDGVSKNIIELDYFDKGQVLSLYPMTVKGTAKVRISPYNASTMPPILSGMEVFTASELVEQQTSSGIKLFYYPNKKYDKSGSSTSYHENKPPSSVKETSISAPNSSSLITFPINFRTDTPQTAYFVFYFYDSTILANSTDARMMEIFINGVSKNVTQLNFYRNAQVVSVYPVAVKGIANVTISPCKLQEFHIATYT</sequence>
<dbReference type="PANTHER" id="PTHR45631">
    <property type="entry name" value="OS07G0107800 PROTEIN-RELATED"/>
    <property type="match status" value="1"/>
</dbReference>
<reference evidence="4 5" key="1">
    <citation type="submission" date="2023-12" db="EMBL/GenBank/DDBJ databases">
        <title>A high-quality genome assembly for Dillenia turbinata (Dilleniales).</title>
        <authorList>
            <person name="Chanderbali A."/>
        </authorList>
    </citation>
    <scope>NUCLEOTIDE SEQUENCE [LARGE SCALE GENOMIC DNA]</scope>
    <source>
        <strain evidence="4">LSX21</strain>
        <tissue evidence="4">Leaf</tissue>
    </source>
</reference>
<dbReference type="Proteomes" id="UP001370490">
    <property type="component" value="Unassembled WGS sequence"/>
</dbReference>
<dbReference type="AlphaFoldDB" id="A0AAN8VP90"/>
<name>A0AAN8VP90_9MAGN</name>
<feature type="region of interest" description="Disordered" evidence="2">
    <location>
        <begin position="545"/>
        <end position="565"/>
    </location>
</feature>
<evidence type="ECO:0000256" key="2">
    <source>
        <dbReference type="SAM" id="MobiDB-lite"/>
    </source>
</evidence>
<proteinExistence type="predicted"/>
<dbReference type="EMBL" id="JBAMMX010000009">
    <property type="protein sequence ID" value="KAK6933266.1"/>
    <property type="molecule type" value="Genomic_DNA"/>
</dbReference>
<dbReference type="GO" id="GO:0016020">
    <property type="term" value="C:membrane"/>
    <property type="evidence" value="ECO:0007669"/>
    <property type="project" value="UniProtKB-SubCell"/>
</dbReference>
<organism evidence="4 5">
    <name type="scientific">Dillenia turbinata</name>
    <dbReference type="NCBI Taxonomy" id="194707"/>
    <lineage>
        <taxon>Eukaryota</taxon>
        <taxon>Viridiplantae</taxon>
        <taxon>Streptophyta</taxon>
        <taxon>Embryophyta</taxon>
        <taxon>Tracheophyta</taxon>
        <taxon>Spermatophyta</taxon>
        <taxon>Magnoliopsida</taxon>
        <taxon>eudicotyledons</taxon>
        <taxon>Gunneridae</taxon>
        <taxon>Pentapetalae</taxon>
        <taxon>Dilleniales</taxon>
        <taxon>Dilleniaceae</taxon>
        <taxon>Dillenia</taxon>
    </lineage>
</organism>